<proteinExistence type="predicted"/>
<reference evidence="9 10" key="1">
    <citation type="journal article" date="2015" name="Environ. Microbiol.">
        <title>Metagenome sequence of Elaphomyces granulatus from sporocarp tissue reveals Ascomycota ectomycorrhizal fingerprints of genome expansion and a Proteobacteria-rich microbiome.</title>
        <authorList>
            <person name="Quandt C.A."/>
            <person name="Kohler A."/>
            <person name="Hesse C.N."/>
            <person name="Sharpton T.J."/>
            <person name="Martin F."/>
            <person name="Spatafora J.W."/>
        </authorList>
    </citation>
    <scope>NUCLEOTIDE SEQUENCE [LARGE SCALE GENOMIC DNA]</scope>
    <source>
        <strain evidence="9 10">OSC145934</strain>
    </source>
</reference>
<protein>
    <recommendedName>
        <fullName evidence="8">Gem-associated protein 5 TPR domain-containing protein</fullName>
    </recommendedName>
</protein>
<feature type="compositionally biased region" description="Polar residues" evidence="7">
    <location>
        <begin position="976"/>
        <end position="996"/>
    </location>
</feature>
<feature type="region of interest" description="Disordered" evidence="7">
    <location>
        <begin position="1564"/>
        <end position="1639"/>
    </location>
</feature>
<feature type="compositionally biased region" description="Basic and acidic residues" evidence="7">
    <location>
        <begin position="1197"/>
        <end position="1213"/>
    </location>
</feature>
<feature type="compositionally biased region" description="Basic and acidic residues" evidence="7">
    <location>
        <begin position="1036"/>
        <end position="1050"/>
    </location>
</feature>
<dbReference type="Gene3D" id="2.130.10.10">
    <property type="entry name" value="YVTN repeat-like/Quinoprotein amine dehydrogenase"/>
    <property type="match status" value="1"/>
</dbReference>
<feature type="compositionally biased region" description="Basic residues" evidence="7">
    <location>
        <begin position="1186"/>
        <end position="1196"/>
    </location>
</feature>
<feature type="compositionally biased region" description="Low complexity" evidence="7">
    <location>
        <begin position="402"/>
        <end position="416"/>
    </location>
</feature>
<evidence type="ECO:0000256" key="6">
    <source>
        <dbReference type="ARBA" id="ARBA00023242"/>
    </source>
</evidence>
<keyword evidence="6" id="KW-0539">Nucleus</keyword>
<comment type="subcellular location">
    <subcellularLocation>
        <location evidence="1">Nucleus</location>
    </subcellularLocation>
</comment>
<feature type="compositionally biased region" description="Polar residues" evidence="7">
    <location>
        <begin position="1468"/>
        <end position="1477"/>
    </location>
</feature>
<feature type="region of interest" description="Disordered" evidence="7">
    <location>
        <begin position="973"/>
        <end position="1009"/>
    </location>
</feature>
<evidence type="ECO:0000256" key="7">
    <source>
        <dbReference type="SAM" id="MobiDB-lite"/>
    </source>
</evidence>
<dbReference type="Proteomes" id="UP000243515">
    <property type="component" value="Unassembled WGS sequence"/>
</dbReference>
<keyword evidence="10" id="KW-1185">Reference proteome</keyword>
<feature type="compositionally biased region" description="Basic and acidic residues" evidence="7">
    <location>
        <begin position="1575"/>
        <end position="1584"/>
    </location>
</feature>
<evidence type="ECO:0000313" key="10">
    <source>
        <dbReference type="Proteomes" id="UP000243515"/>
    </source>
</evidence>
<feature type="region of interest" description="Disordered" evidence="7">
    <location>
        <begin position="1522"/>
        <end position="1544"/>
    </location>
</feature>
<feature type="compositionally biased region" description="Low complexity" evidence="7">
    <location>
        <begin position="1373"/>
        <end position="1387"/>
    </location>
</feature>
<keyword evidence="5" id="KW-0804">Transcription</keyword>
<dbReference type="GO" id="GO:0003712">
    <property type="term" value="F:transcription coregulator activity"/>
    <property type="evidence" value="ECO:0007669"/>
    <property type="project" value="InterPro"/>
</dbReference>
<feature type="compositionally biased region" description="Polar residues" evidence="7">
    <location>
        <begin position="429"/>
        <end position="459"/>
    </location>
</feature>
<gene>
    <name evidence="9" type="ORF">Egran_06771</name>
</gene>
<feature type="compositionally biased region" description="Basic and acidic residues" evidence="7">
    <location>
        <begin position="1088"/>
        <end position="1098"/>
    </location>
</feature>
<evidence type="ECO:0000256" key="2">
    <source>
        <dbReference type="ARBA" id="ARBA00022553"/>
    </source>
</evidence>
<feature type="region of interest" description="Disordered" evidence="7">
    <location>
        <begin position="338"/>
        <end position="459"/>
    </location>
</feature>
<sequence length="1639" mass="179360">MTELAWNRAMSSGSRPAVAASAALQSQLAEPDLEPCASTASLFLFAQGSQILCLHHDTLAIERRFQRHRENIYFISVDNVSERGAGRLVVSYDISQTAIVWDLFTGTEISRFASFEPLRVAAWMRNGNVAFGNGKGEVILFEPSSSEHISARTIFDPINALAPASDCRTYAIGYQNGSILISTLRPTFTILHTLTTSRGPSAIVGLAWHASSSKQKSDMLATLTADGDLRVWSVSKPPTGESPRVIRVLKRPELSAGPKWIAWSKNGRIVQYADGETWIWDVKTKNITYEVIATIDNVRAMANYGPTATLFTLGSNHTVQQYDLENPAMVANVQHLPIDTSSLPPYEGSKPRSQSPRRVRRSNSLQGPPDLKDTGEIKRTTLEMNAVESARQQRADMTSPLSVRSRTGSVSSKSSGPTRQYSPPIKSAYSGTSFALTSPASRDTSQLSTPQLTTPHTGTSFAFESVSSARSIRPGSRLRNEITYSPTDKPLEDLFPYTRARVNDVYYKQHHGLDEAQVTPDDLRRYMLSVVFCWDGDIEGLIKDELYRHHASSQNAIFLSRWLGESNPDHVLALLTTGSGSASAWMFLALSQMGGHAQANKVGQAFVRRLLEIGDVHASATVLLALGDRNDAIEVYVSRHYYMEAVLMTCLLMPSDWQRLSYLVRRWGEYVVSSSQQQLAIRCFMCTNIEPSEPWTSPTAQHAVSFAEEMAKSSSMAPPELLSPIHSNAPAISLLSKTDSERLTVKTSALKLITSFNQQPHPAFKFPGLKTDDHTPTNVPGITPIADSAVCQSALSPGGLGYRLNNVGSINNAMSGKAATPSGYSKHRLPSIGETPADSQPSTFSAPKALPTPVDSGSDKEKGTVSSSTDEGSRGHQRNDSQGPEPTLLLTSARYEPGTDGPDPTPQTAIQGTPGRFQNMKGLPSPPAALFESLKEQSRSRNGSRDRKPEGLQIQLPPIEQNQDLIAAGVAYPAYTPSQEQTDTTMETRSPASTLNSFKSAKSPSSRSIDQYISSLDEANYYARHHRRNRFRSRERRPNEMDRGFDEQPRGRSANRYLPAPKRSPSSPVPMSPEEFARYNTGTESFEDSYRAKMETGKQRSRGRVGKANSRTRSPSRTVDGKQKSTSRNPSRRYSRGRSAERGVSALASPTSPVPMSASGEDIYKQSSTFEESLRFVTVDRERLRSRQRSRQRSSSRRPERGTSARRDPSPDRRRPRGRSHSRQAGVREANLPKESNLPAVSDRRDVDGRIRKALETLSEDFGQPIRTQVTVQAPPPASAPTPPAAPSPSAPILSVAERTRRELAAAELEARRLSLARRTSETTIPHPADIQHIKSSSIGRSQEVPLESPPSSGGSFSQRVHNKVSPTKRSPDYSNNSDSSSSRSRSGAPVGLPATPRAMRHPKYSDGYVEDIPAVPELPSNLATLPGTTYQVEAARIGRSMSVPNVGEFQPPVPTSLPMHPRFRSDIPSSRSTSKTRAPAGHGHEDSRELAPSPSVTVSIEEASQTVTVEAPPILPELRHLTVPPPPPPIPGGGQSSPSDSDTINIGLENAQVGKDLIRPFTTGPAVSEASQPTRDRRMSFDHRRGRSINESFASKLRNFTGRMRSTSRGPGGRSPPLESDRMSPYESIPMVTSEHRS</sequence>
<dbReference type="InterPro" id="IPR036322">
    <property type="entry name" value="WD40_repeat_dom_sf"/>
</dbReference>
<evidence type="ECO:0000256" key="1">
    <source>
        <dbReference type="ARBA" id="ARBA00004123"/>
    </source>
</evidence>
<feature type="domain" description="Gem-associated protein 5 TPR" evidence="8">
    <location>
        <begin position="587"/>
        <end position="685"/>
    </location>
</feature>
<name>A0A232LMS8_9EURO</name>
<dbReference type="FunFam" id="2.130.10.10:FF:000577">
    <property type="entry name" value="WD domain G-beta repeat protein"/>
    <property type="match status" value="1"/>
</dbReference>
<feature type="region of interest" description="Disordered" evidence="7">
    <location>
        <begin position="1444"/>
        <end position="1496"/>
    </location>
</feature>
<feature type="compositionally biased region" description="Polar residues" evidence="7">
    <location>
        <begin position="1350"/>
        <end position="1369"/>
    </location>
</feature>
<dbReference type="GO" id="GO:0005634">
    <property type="term" value="C:nucleus"/>
    <property type="evidence" value="ECO:0007669"/>
    <property type="project" value="UniProtKB-SubCell"/>
</dbReference>
<dbReference type="EMBL" id="NPHW01006934">
    <property type="protein sequence ID" value="OXV05461.1"/>
    <property type="molecule type" value="Genomic_DNA"/>
</dbReference>
<dbReference type="OrthoDB" id="7326421at2759"/>
<dbReference type="InterPro" id="IPR015943">
    <property type="entry name" value="WD40/YVTN_repeat-like_dom_sf"/>
</dbReference>
<keyword evidence="3" id="KW-0694">RNA-binding</keyword>
<feature type="region of interest" description="Disordered" evidence="7">
    <location>
        <begin position="1319"/>
        <end position="1405"/>
    </location>
</feature>
<dbReference type="PANTHER" id="PTHR15528:SF11">
    <property type="entry name" value="FI18188P1"/>
    <property type="match status" value="1"/>
</dbReference>
<dbReference type="GO" id="GO:0045944">
    <property type="term" value="P:positive regulation of transcription by RNA polymerase II"/>
    <property type="evidence" value="ECO:0007669"/>
    <property type="project" value="TreeGrafter"/>
</dbReference>
<evidence type="ECO:0000256" key="5">
    <source>
        <dbReference type="ARBA" id="ARBA00023163"/>
    </source>
</evidence>
<dbReference type="InterPro" id="IPR056421">
    <property type="entry name" value="TPR_GEMI5"/>
</dbReference>
<evidence type="ECO:0000256" key="4">
    <source>
        <dbReference type="ARBA" id="ARBA00023015"/>
    </source>
</evidence>
<feature type="region of interest" description="Disordered" evidence="7">
    <location>
        <begin position="1181"/>
        <end position="1245"/>
    </location>
</feature>
<feature type="region of interest" description="Disordered" evidence="7">
    <location>
        <begin position="1029"/>
        <end position="1160"/>
    </location>
</feature>
<dbReference type="SUPFAM" id="SSF50978">
    <property type="entry name" value="WD40 repeat-like"/>
    <property type="match status" value="1"/>
</dbReference>
<feature type="region of interest" description="Disordered" evidence="7">
    <location>
        <begin position="817"/>
        <end position="960"/>
    </location>
</feature>
<evidence type="ECO:0000256" key="3">
    <source>
        <dbReference type="ARBA" id="ARBA00022884"/>
    </source>
</evidence>
<feature type="compositionally biased region" description="Basic and acidic residues" evidence="7">
    <location>
        <begin position="933"/>
        <end position="950"/>
    </location>
</feature>
<comment type="caution">
    <text evidence="9">The sequence shown here is derived from an EMBL/GenBank/DDBJ whole genome shotgun (WGS) entry which is preliminary data.</text>
</comment>
<dbReference type="GO" id="GO:0003723">
    <property type="term" value="F:RNA binding"/>
    <property type="evidence" value="ECO:0007669"/>
    <property type="project" value="UniProtKB-KW"/>
</dbReference>
<feature type="compositionally biased region" description="Low complexity" evidence="7">
    <location>
        <begin position="997"/>
        <end position="1008"/>
    </location>
</feature>
<accession>A0A232LMS8</accession>
<evidence type="ECO:0000313" key="9">
    <source>
        <dbReference type="EMBL" id="OXV05461.1"/>
    </source>
</evidence>
<evidence type="ECO:0000259" key="8">
    <source>
        <dbReference type="Pfam" id="PF23774"/>
    </source>
</evidence>
<feature type="compositionally biased region" description="Basic and acidic residues" evidence="7">
    <location>
        <begin position="370"/>
        <end position="381"/>
    </location>
</feature>
<organism evidence="9 10">
    <name type="scientific">Elaphomyces granulatus</name>
    <dbReference type="NCBI Taxonomy" id="519963"/>
    <lineage>
        <taxon>Eukaryota</taxon>
        <taxon>Fungi</taxon>
        <taxon>Dikarya</taxon>
        <taxon>Ascomycota</taxon>
        <taxon>Pezizomycotina</taxon>
        <taxon>Eurotiomycetes</taxon>
        <taxon>Eurotiomycetidae</taxon>
        <taxon>Eurotiales</taxon>
        <taxon>Elaphomycetaceae</taxon>
        <taxon>Elaphomyces</taxon>
    </lineage>
</organism>
<keyword evidence="2" id="KW-0597">Phosphoprotein</keyword>
<dbReference type="InterPro" id="IPR034605">
    <property type="entry name" value="PGC-1"/>
</dbReference>
<dbReference type="Pfam" id="PF23774">
    <property type="entry name" value="TPR_GEMI5"/>
    <property type="match status" value="1"/>
</dbReference>
<keyword evidence="4" id="KW-0805">Transcription regulation</keyword>
<dbReference type="PANTHER" id="PTHR15528">
    <property type="entry name" value="PEROXISOME PROLIFERATOR ACTIVATED RECEPTOR GAMMA COACTIVATOR 1 PGC-1 -RELATED"/>
    <property type="match status" value="1"/>
</dbReference>
<feature type="compositionally biased region" description="Polar residues" evidence="7">
    <location>
        <begin position="390"/>
        <end position="401"/>
    </location>
</feature>